<proteinExistence type="predicted"/>
<dbReference type="AlphaFoldDB" id="A0A6C0LIE2"/>
<protein>
    <submittedName>
        <fullName evidence="2">Uncharacterized protein</fullName>
    </submittedName>
</protein>
<reference evidence="2" key="1">
    <citation type="journal article" date="2020" name="Nature">
        <title>Giant virus diversity and host interactions through global metagenomics.</title>
        <authorList>
            <person name="Schulz F."/>
            <person name="Roux S."/>
            <person name="Paez-Espino D."/>
            <person name="Jungbluth S."/>
            <person name="Walsh D.A."/>
            <person name="Denef V.J."/>
            <person name="McMahon K.D."/>
            <person name="Konstantinidis K.T."/>
            <person name="Eloe-Fadrosh E.A."/>
            <person name="Kyrpides N.C."/>
            <person name="Woyke T."/>
        </authorList>
    </citation>
    <scope>NUCLEOTIDE SEQUENCE</scope>
    <source>
        <strain evidence="2">GVMAG-M-3300027833-11</strain>
    </source>
</reference>
<accession>A0A6C0LIE2</accession>
<evidence type="ECO:0000313" key="2">
    <source>
        <dbReference type="EMBL" id="QHU30303.1"/>
    </source>
</evidence>
<organism evidence="2">
    <name type="scientific">viral metagenome</name>
    <dbReference type="NCBI Taxonomy" id="1070528"/>
    <lineage>
        <taxon>unclassified sequences</taxon>
        <taxon>metagenomes</taxon>
        <taxon>organismal metagenomes</taxon>
    </lineage>
</organism>
<name>A0A6C0LIE2_9ZZZZ</name>
<sequence length="497" mass="56039">MSELDTNIENWSSADILDLFGLTNPSDSEVEVVADRLISKASEEGNDSIVTFLEEARSKMLQQNRKENEEDSFNEQASEQMLDWWHNQTLAQNNQVQSDKTTSRQNKVQTFDDNSHFQMKQETLGVNQVFNVPVAQGSINPTLKNIVERTVIIDSQYRANIFPWATSISEPSYPTSFSVDLTETLQNVISMELYSVQFPKTWDNISGFIGNNCFAKYTGDTLHYSAMPDGYYKSPQTFVDIFNNQSNNVYDLDMSYNEIKNRIGIKSKSQEITKIFWYDGENTPNDSSCNACVTNSFSNNNLGWTLGFRKDYDTNTDSLTSDISQNDYTWAEAAPSLNGPQYLLLSLDDYNHNRLNKGIIGTNITTNKLDMPKYTSCNNLTSDASGKTIAVMAAPRQLTRAQLFTINKINESRKEKKSRNAAPTTNNILGVIPVGNDPHGSTVTILGESMASNSREYFGPVTIERVGVELQDDKGNLMDLNGTDWSFTFKVKQLYQY</sequence>
<evidence type="ECO:0000256" key="1">
    <source>
        <dbReference type="SAM" id="MobiDB-lite"/>
    </source>
</evidence>
<dbReference type="EMBL" id="MN740505">
    <property type="protein sequence ID" value="QHU30303.1"/>
    <property type="molecule type" value="Genomic_DNA"/>
</dbReference>
<feature type="region of interest" description="Disordered" evidence="1">
    <location>
        <begin position="414"/>
        <end position="433"/>
    </location>
</feature>